<feature type="domain" description="BAR" evidence="1">
    <location>
        <begin position="6"/>
        <end position="51"/>
    </location>
</feature>
<dbReference type="Gene3D" id="1.20.1270.60">
    <property type="entry name" value="Arfaptin homology (AH) domain/BAR domain"/>
    <property type="match status" value="1"/>
</dbReference>
<evidence type="ECO:0000313" key="2">
    <source>
        <dbReference type="EMBL" id="KAG8507013.1"/>
    </source>
</evidence>
<dbReference type="GO" id="GO:0005096">
    <property type="term" value="F:GTPase activator activity"/>
    <property type="evidence" value="ECO:0007669"/>
    <property type="project" value="InterPro"/>
</dbReference>
<reference evidence="2" key="1">
    <citation type="journal article" date="2021" name="Evol. Appl.">
        <title>The genome of the Pyrenean desman and the effects of bottlenecks and inbreeding on the genomic landscape of an endangered species.</title>
        <authorList>
            <person name="Escoda L."/>
            <person name="Castresana J."/>
        </authorList>
    </citation>
    <scope>NUCLEOTIDE SEQUENCE</scope>
    <source>
        <strain evidence="2">IBE-C5619</strain>
    </source>
</reference>
<dbReference type="AlphaFoldDB" id="A0A8J5ZT91"/>
<dbReference type="InterPro" id="IPR027267">
    <property type="entry name" value="AH/BAR_dom_sf"/>
</dbReference>
<keyword evidence="3" id="KW-1185">Reference proteome</keyword>
<dbReference type="PANTHER" id="PTHR12552">
    <property type="entry name" value="OLIGOPHRENIN 1"/>
    <property type="match status" value="1"/>
</dbReference>
<gene>
    <name evidence="2" type="ORF">J0S82_009422</name>
</gene>
<dbReference type="Pfam" id="PF16746">
    <property type="entry name" value="BAR_3"/>
    <property type="match status" value="1"/>
</dbReference>
<evidence type="ECO:0000259" key="1">
    <source>
        <dbReference type="Pfam" id="PF16746"/>
    </source>
</evidence>
<dbReference type="InterPro" id="IPR004148">
    <property type="entry name" value="BAR_dom"/>
</dbReference>
<dbReference type="EMBL" id="JAGFMF010012132">
    <property type="protein sequence ID" value="KAG8507013.1"/>
    <property type="molecule type" value="Genomic_DNA"/>
</dbReference>
<dbReference type="OrthoDB" id="3183924at2759"/>
<dbReference type="InterPro" id="IPR047234">
    <property type="entry name" value="GRAF_fam"/>
</dbReference>
<organism evidence="2 3">
    <name type="scientific">Galemys pyrenaicus</name>
    <name type="common">Iberian desman</name>
    <name type="synonym">Pyrenean desman</name>
    <dbReference type="NCBI Taxonomy" id="202257"/>
    <lineage>
        <taxon>Eukaryota</taxon>
        <taxon>Metazoa</taxon>
        <taxon>Chordata</taxon>
        <taxon>Craniata</taxon>
        <taxon>Vertebrata</taxon>
        <taxon>Euteleostomi</taxon>
        <taxon>Mammalia</taxon>
        <taxon>Eutheria</taxon>
        <taxon>Laurasiatheria</taxon>
        <taxon>Eulipotyphla</taxon>
        <taxon>Talpidae</taxon>
        <taxon>Galemys</taxon>
    </lineage>
</organism>
<proteinExistence type="predicted"/>
<name>A0A8J5ZT91_GALPY</name>
<dbReference type="PANTHER" id="PTHR12552:SF4">
    <property type="entry name" value="RHO GTPASE-ACTIVATING PROTEIN 26"/>
    <property type="match status" value="1"/>
</dbReference>
<dbReference type="GO" id="GO:0005737">
    <property type="term" value="C:cytoplasm"/>
    <property type="evidence" value="ECO:0007669"/>
    <property type="project" value="InterPro"/>
</dbReference>
<dbReference type="SUPFAM" id="SSF103657">
    <property type="entry name" value="BAR/IMD domain-like"/>
    <property type="match status" value="1"/>
</dbReference>
<protein>
    <submittedName>
        <fullName evidence="2">Rho GTPase-activating protein 26</fullName>
    </submittedName>
</protein>
<comment type="caution">
    <text evidence="2">The sequence shown here is derived from an EMBL/GenBank/DDBJ whole genome shotgun (WGS) entry which is preliminary data.</text>
</comment>
<sequence>MGLPALEFSDCCLDSPHFRETLKSHEAELDKTNKFIKELIKDGKSLITALKREEPSGVLNDLFLVMNGRLSFTRYGTLLCVYDVLYVLDYDEYFRVV</sequence>
<evidence type="ECO:0000313" key="3">
    <source>
        <dbReference type="Proteomes" id="UP000700334"/>
    </source>
</evidence>
<accession>A0A8J5ZT91</accession>
<dbReference type="Proteomes" id="UP000700334">
    <property type="component" value="Unassembled WGS sequence"/>
</dbReference>